<sequence>MFSALLLAIPLLLGLVTWVGGPTLTVRTGWLFTLLVPTWMMRNIGGLEFDLRLLTAMVLIPLALFSGRLLRKPSWIDVCVVCFVAIGLFSVYRNQLVSPTTIAAVFSVWMVPYVMGRILVTSMNDLRALVPWACCACIFLSAWSIFESTTGINPLNVLAQRSGSFNAEHDGRMGLRRAEGPLGHPIFFGMVLALLFPWALEGASMARRRLASPVFYVTPLLCALGVIGTVSRGPMLVLVVSGVTALFFYLPFIRVPLFLGVAVSAVMALAAWPAIVENLETISGEKASLIITIEGKEYAYTGTRHRELLYKVYADAMTEAGVLGHGSWGAKSIHQAYIEPQLRGLFRSVDNHYILTVLNWGFLGLAAFALIGVSAAIGGSFLALEVDPEFRLLVGALSGSIVATLLLLSTVWFSPDYGFLWLLTVGVISSARSAWFRERPQTKLRPAHGPAVWNPENVAFPMATSAQFE</sequence>
<feature type="transmembrane region" description="Helical" evidence="5">
    <location>
        <begin position="360"/>
        <end position="383"/>
    </location>
</feature>
<feature type="transmembrane region" description="Helical" evidence="5">
    <location>
        <begin position="233"/>
        <end position="250"/>
    </location>
</feature>
<dbReference type="PANTHER" id="PTHR37422">
    <property type="entry name" value="TEICHURONIC ACID BIOSYNTHESIS PROTEIN TUAE"/>
    <property type="match status" value="1"/>
</dbReference>
<evidence type="ECO:0000256" key="5">
    <source>
        <dbReference type="SAM" id="Phobius"/>
    </source>
</evidence>
<feature type="transmembrane region" description="Helical" evidence="5">
    <location>
        <begin position="390"/>
        <end position="413"/>
    </location>
</feature>
<dbReference type="Pfam" id="PF04932">
    <property type="entry name" value="Wzy_C"/>
    <property type="match status" value="1"/>
</dbReference>
<evidence type="ECO:0000256" key="1">
    <source>
        <dbReference type="ARBA" id="ARBA00004141"/>
    </source>
</evidence>
<dbReference type="RefSeq" id="WP_146458278.1">
    <property type="nucleotide sequence ID" value="NZ_SJPW01000003.1"/>
</dbReference>
<evidence type="ECO:0000259" key="6">
    <source>
        <dbReference type="Pfam" id="PF04932"/>
    </source>
</evidence>
<evidence type="ECO:0000313" key="8">
    <source>
        <dbReference type="Proteomes" id="UP000318288"/>
    </source>
</evidence>
<organism evidence="7 8">
    <name type="scientific">Rubripirellula tenax</name>
    <dbReference type="NCBI Taxonomy" id="2528015"/>
    <lineage>
        <taxon>Bacteria</taxon>
        <taxon>Pseudomonadati</taxon>
        <taxon>Planctomycetota</taxon>
        <taxon>Planctomycetia</taxon>
        <taxon>Pirellulales</taxon>
        <taxon>Pirellulaceae</taxon>
        <taxon>Rubripirellula</taxon>
    </lineage>
</organism>
<dbReference type="InterPro" id="IPR007016">
    <property type="entry name" value="O-antigen_ligase-rel_domated"/>
</dbReference>
<feature type="transmembrane region" description="Helical" evidence="5">
    <location>
        <begin position="257"/>
        <end position="275"/>
    </location>
</feature>
<comment type="caution">
    <text evidence="7">The sequence shown here is derived from an EMBL/GenBank/DDBJ whole genome shotgun (WGS) entry which is preliminary data.</text>
</comment>
<keyword evidence="7" id="KW-0436">Ligase</keyword>
<keyword evidence="4 5" id="KW-0472">Membrane</keyword>
<keyword evidence="2 5" id="KW-0812">Transmembrane</keyword>
<keyword evidence="8" id="KW-1185">Reference proteome</keyword>
<dbReference type="Proteomes" id="UP000318288">
    <property type="component" value="Unassembled WGS sequence"/>
</dbReference>
<name>A0A5C6FBB7_9BACT</name>
<comment type="subcellular location">
    <subcellularLocation>
        <location evidence="1">Membrane</location>
        <topology evidence="1">Multi-pass membrane protein</topology>
    </subcellularLocation>
</comment>
<evidence type="ECO:0000256" key="2">
    <source>
        <dbReference type="ARBA" id="ARBA00022692"/>
    </source>
</evidence>
<accession>A0A5C6FBB7</accession>
<dbReference type="PANTHER" id="PTHR37422:SF13">
    <property type="entry name" value="LIPOPOLYSACCHARIDE BIOSYNTHESIS PROTEIN PA4999-RELATED"/>
    <property type="match status" value="1"/>
</dbReference>
<feature type="transmembrane region" description="Helical" evidence="5">
    <location>
        <begin position="210"/>
        <end position="227"/>
    </location>
</feature>
<feature type="transmembrane region" description="Helical" evidence="5">
    <location>
        <begin position="74"/>
        <end position="92"/>
    </location>
</feature>
<dbReference type="GO" id="GO:0016874">
    <property type="term" value="F:ligase activity"/>
    <property type="evidence" value="ECO:0007669"/>
    <property type="project" value="UniProtKB-KW"/>
</dbReference>
<feature type="transmembrane region" description="Helical" evidence="5">
    <location>
        <begin position="128"/>
        <end position="146"/>
    </location>
</feature>
<dbReference type="GO" id="GO:0016020">
    <property type="term" value="C:membrane"/>
    <property type="evidence" value="ECO:0007669"/>
    <property type="project" value="UniProtKB-SubCell"/>
</dbReference>
<protein>
    <submittedName>
        <fullName evidence="7">O-Antigen ligase</fullName>
    </submittedName>
</protein>
<keyword evidence="3 5" id="KW-1133">Transmembrane helix</keyword>
<evidence type="ECO:0000256" key="3">
    <source>
        <dbReference type="ARBA" id="ARBA00022989"/>
    </source>
</evidence>
<proteinExistence type="predicted"/>
<feature type="transmembrane region" description="Helical" evidence="5">
    <location>
        <begin position="98"/>
        <end position="116"/>
    </location>
</feature>
<evidence type="ECO:0000256" key="4">
    <source>
        <dbReference type="ARBA" id="ARBA00023136"/>
    </source>
</evidence>
<feature type="transmembrane region" description="Helical" evidence="5">
    <location>
        <begin position="182"/>
        <end position="198"/>
    </location>
</feature>
<feature type="transmembrane region" description="Helical" evidence="5">
    <location>
        <begin position="49"/>
        <end position="67"/>
    </location>
</feature>
<gene>
    <name evidence="7" type="ORF">Poly51_27970</name>
</gene>
<dbReference type="AlphaFoldDB" id="A0A5C6FBB7"/>
<dbReference type="OrthoDB" id="283956at2"/>
<dbReference type="InterPro" id="IPR051533">
    <property type="entry name" value="WaaL-like"/>
</dbReference>
<dbReference type="EMBL" id="SJPW01000003">
    <property type="protein sequence ID" value="TWU56879.1"/>
    <property type="molecule type" value="Genomic_DNA"/>
</dbReference>
<reference evidence="7 8" key="1">
    <citation type="submission" date="2019-02" db="EMBL/GenBank/DDBJ databases">
        <title>Deep-cultivation of Planctomycetes and their phenomic and genomic characterization uncovers novel biology.</title>
        <authorList>
            <person name="Wiegand S."/>
            <person name="Jogler M."/>
            <person name="Boedeker C."/>
            <person name="Pinto D."/>
            <person name="Vollmers J."/>
            <person name="Rivas-Marin E."/>
            <person name="Kohn T."/>
            <person name="Peeters S.H."/>
            <person name="Heuer A."/>
            <person name="Rast P."/>
            <person name="Oberbeckmann S."/>
            <person name="Bunk B."/>
            <person name="Jeske O."/>
            <person name="Meyerdierks A."/>
            <person name="Storesund J.E."/>
            <person name="Kallscheuer N."/>
            <person name="Luecker S."/>
            <person name="Lage O.M."/>
            <person name="Pohl T."/>
            <person name="Merkel B.J."/>
            <person name="Hornburger P."/>
            <person name="Mueller R.-W."/>
            <person name="Bruemmer F."/>
            <person name="Labrenz M."/>
            <person name="Spormann A.M."/>
            <person name="Op Den Camp H."/>
            <person name="Overmann J."/>
            <person name="Amann R."/>
            <person name="Jetten M.S.M."/>
            <person name="Mascher T."/>
            <person name="Medema M.H."/>
            <person name="Devos D.P."/>
            <person name="Kaster A.-K."/>
            <person name="Ovreas L."/>
            <person name="Rohde M."/>
            <person name="Galperin M.Y."/>
            <person name="Jogler C."/>
        </authorList>
    </citation>
    <scope>NUCLEOTIDE SEQUENCE [LARGE SCALE GENOMIC DNA]</scope>
    <source>
        <strain evidence="7 8">Poly51</strain>
    </source>
</reference>
<feature type="transmembrane region" description="Helical" evidence="5">
    <location>
        <begin position="419"/>
        <end position="436"/>
    </location>
</feature>
<evidence type="ECO:0000313" key="7">
    <source>
        <dbReference type="EMBL" id="TWU56879.1"/>
    </source>
</evidence>
<feature type="domain" description="O-antigen ligase-related" evidence="6">
    <location>
        <begin position="220"/>
        <end position="369"/>
    </location>
</feature>